<dbReference type="Pfam" id="PF17921">
    <property type="entry name" value="Integrase_H2C2"/>
    <property type="match status" value="1"/>
</dbReference>
<gene>
    <name evidence="9" type="ORF">RhiXN_03586</name>
</gene>
<dbReference type="GO" id="GO:0003723">
    <property type="term" value="F:RNA binding"/>
    <property type="evidence" value="ECO:0007669"/>
    <property type="project" value="UniProtKB-KW"/>
</dbReference>
<dbReference type="InterPro" id="IPR041588">
    <property type="entry name" value="Integrase_H2C2"/>
</dbReference>
<sequence length="320" mass="37483">MSKSFSGAKVNYNMHDKQLLAIIKALEEWQIFSEATDKPIQVFMDHQNLEYWMQARTFNQRHAQWHIFLSNFNFEIHYCPGKQLDYVDSKSEPKIMLPAKVFANTSTSEEELAITDKIYDAENTPPSIQKAYQDYNWEEDLLWYRGKLVVPDTETLKEWLLKEFHNSPLAGHPGQQRTLELLSQNYWWLGMKSLAKERVKCYPTCQANCQPCVPVISLKPLEVPPFPFHTILYDFITGFPKSQGYDTILVVIDLFSKFGHFIPTTKKVLAKGLAELFVTHIWKLHRLPVKTVLDQGTTFTGKCHDLHWHDMNFYYFPSFF</sequence>
<proteinExistence type="predicted"/>
<keyword evidence="3" id="KW-0540">Nuclease</keyword>
<evidence type="ECO:0000256" key="5">
    <source>
        <dbReference type="ARBA" id="ARBA00022801"/>
    </source>
</evidence>
<dbReference type="SUPFAM" id="SSF53098">
    <property type="entry name" value="Ribonuclease H-like"/>
    <property type="match status" value="1"/>
</dbReference>
<dbReference type="RefSeq" id="XP_043175822.1">
    <property type="nucleotide sequence ID" value="XM_043323403.1"/>
</dbReference>
<evidence type="ECO:0000256" key="2">
    <source>
        <dbReference type="ARBA" id="ARBA00022695"/>
    </source>
</evidence>
<dbReference type="GO" id="GO:0003964">
    <property type="term" value="F:RNA-directed DNA polymerase activity"/>
    <property type="evidence" value="ECO:0007669"/>
    <property type="project" value="UniProtKB-KW"/>
</dbReference>
<dbReference type="SUPFAM" id="SSF56672">
    <property type="entry name" value="DNA/RNA polymerases"/>
    <property type="match status" value="1"/>
</dbReference>
<dbReference type="Gene3D" id="1.10.340.70">
    <property type="match status" value="1"/>
</dbReference>
<dbReference type="PANTHER" id="PTHR37984:SF5">
    <property type="entry name" value="PROTEIN NYNRIN-LIKE"/>
    <property type="match status" value="1"/>
</dbReference>
<dbReference type="GO" id="GO:0005634">
    <property type="term" value="C:nucleus"/>
    <property type="evidence" value="ECO:0007669"/>
    <property type="project" value="UniProtKB-ARBA"/>
</dbReference>
<dbReference type="InterPro" id="IPR012337">
    <property type="entry name" value="RNaseH-like_sf"/>
</dbReference>
<evidence type="ECO:0000313" key="10">
    <source>
        <dbReference type="Proteomes" id="UP000650533"/>
    </source>
</evidence>
<dbReference type="InterPro" id="IPR036397">
    <property type="entry name" value="RNaseH_sf"/>
</dbReference>
<dbReference type="EMBL" id="CP059658">
    <property type="protein sequence ID" value="QRW15585.1"/>
    <property type="molecule type" value="Genomic_DNA"/>
</dbReference>
<evidence type="ECO:0000313" key="9">
    <source>
        <dbReference type="EMBL" id="QRW15585.1"/>
    </source>
</evidence>
<name>A0A8H8NNB2_9AGAM</name>
<dbReference type="InterPro" id="IPR043502">
    <property type="entry name" value="DNA/RNA_pol_sf"/>
</dbReference>
<dbReference type="InterPro" id="IPR041373">
    <property type="entry name" value="RT_RNaseH"/>
</dbReference>
<dbReference type="PANTHER" id="PTHR37984">
    <property type="entry name" value="PROTEIN CBG26694"/>
    <property type="match status" value="1"/>
</dbReference>
<keyword evidence="6" id="KW-0694">RNA-binding</keyword>
<dbReference type="Gene3D" id="3.30.420.10">
    <property type="entry name" value="Ribonuclease H-like superfamily/Ribonuclease H"/>
    <property type="match status" value="1"/>
</dbReference>
<dbReference type="GO" id="GO:0015074">
    <property type="term" value="P:DNA integration"/>
    <property type="evidence" value="ECO:0007669"/>
    <property type="project" value="InterPro"/>
</dbReference>
<dbReference type="Proteomes" id="UP000650533">
    <property type="component" value="Chromosome 1"/>
</dbReference>
<dbReference type="GO" id="GO:0016787">
    <property type="term" value="F:hydrolase activity"/>
    <property type="evidence" value="ECO:0007669"/>
    <property type="project" value="UniProtKB-KW"/>
</dbReference>
<keyword evidence="4" id="KW-0255">Endonuclease</keyword>
<keyword evidence="5" id="KW-0378">Hydrolase</keyword>
<evidence type="ECO:0000259" key="8">
    <source>
        <dbReference type="PROSITE" id="PS50994"/>
    </source>
</evidence>
<evidence type="ECO:0000256" key="1">
    <source>
        <dbReference type="ARBA" id="ARBA00022679"/>
    </source>
</evidence>
<dbReference type="InterPro" id="IPR050951">
    <property type="entry name" value="Retrovirus_Pol_polyprotein"/>
</dbReference>
<feature type="domain" description="Integrase catalytic" evidence="8">
    <location>
        <begin position="223"/>
        <end position="320"/>
    </location>
</feature>
<accession>A0A8H8NNB2</accession>
<protein>
    <submittedName>
        <fullName evidence="9">Retrotransposable element Tf2 protein</fullName>
    </submittedName>
</protein>
<dbReference type="InterPro" id="IPR001584">
    <property type="entry name" value="Integrase_cat-core"/>
</dbReference>
<dbReference type="AlphaFoldDB" id="A0A8H8NNB2"/>
<keyword evidence="7" id="KW-0695">RNA-directed DNA polymerase</keyword>
<evidence type="ECO:0000256" key="7">
    <source>
        <dbReference type="ARBA" id="ARBA00022918"/>
    </source>
</evidence>
<evidence type="ECO:0000256" key="3">
    <source>
        <dbReference type="ARBA" id="ARBA00022722"/>
    </source>
</evidence>
<dbReference type="Pfam" id="PF17917">
    <property type="entry name" value="RT_RNaseH"/>
    <property type="match status" value="1"/>
</dbReference>
<evidence type="ECO:0000256" key="4">
    <source>
        <dbReference type="ARBA" id="ARBA00022759"/>
    </source>
</evidence>
<dbReference type="PROSITE" id="PS50994">
    <property type="entry name" value="INTEGRASE"/>
    <property type="match status" value="1"/>
</dbReference>
<keyword evidence="1" id="KW-0808">Transferase</keyword>
<organism evidence="9 10">
    <name type="scientific">Rhizoctonia solani</name>
    <dbReference type="NCBI Taxonomy" id="456999"/>
    <lineage>
        <taxon>Eukaryota</taxon>
        <taxon>Fungi</taxon>
        <taxon>Dikarya</taxon>
        <taxon>Basidiomycota</taxon>
        <taxon>Agaricomycotina</taxon>
        <taxon>Agaricomycetes</taxon>
        <taxon>Cantharellales</taxon>
        <taxon>Ceratobasidiaceae</taxon>
        <taxon>Rhizoctonia</taxon>
    </lineage>
</organism>
<dbReference type="KEGG" id="rsx:RhiXN_03586"/>
<dbReference type="GeneID" id="67025866"/>
<dbReference type="GO" id="GO:0004519">
    <property type="term" value="F:endonuclease activity"/>
    <property type="evidence" value="ECO:0007669"/>
    <property type="project" value="UniProtKB-KW"/>
</dbReference>
<keyword evidence="2" id="KW-0548">Nucleotidyltransferase</keyword>
<reference evidence="9" key="1">
    <citation type="submission" date="2020-05" db="EMBL/GenBank/DDBJ databases">
        <title>Evolutionary and genomic comparisons of hybrid uninucleate and nonhybrid Rhizoctonia fungi.</title>
        <authorList>
            <person name="Li C."/>
            <person name="Chen X."/>
        </authorList>
    </citation>
    <scope>NUCLEOTIDE SEQUENCE</scope>
    <source>
        <strain evidence="9">AG-1 IA</strain>
    </source>
</reference>
<evidence type="ECO:0000256" key="6">
    <source>
        <dbReference type="ARBA" id="ARBA00022884"/>
    </source>
</evidence>